<gene>
    <name evidence="2" type="ORF">EUGRSUZ_J01187</name>
</gene>
<dbReference type="Gramene" id="KCW51720">
    <property type="protein sequence ID" value="KCW51720"/>
    <property type="gene ID" value="EUGRSUZ_J01187"/>
</dbReference>
<protein>
    <submittedName>
        <fullName evidence="2">Uncharacterized protein</fullName>
    </submittedName>
</protein>
<evidence type="ECO:0000313" key="2">
    <source>
        <dbReference type="EMBL" id="KCW51720.1"/>
    </source>
</evidence>
<keyword evidence="1" id="KW-0812">Transmembrane</keyword>
<dbReference type="InParanoid" id="A0A059AE99"/>
<proteinExistence type="predicted"/>
<accession>A0A059AE99</accession>
<reference evidence="2" key="1">
    <citation type="submission" date="2013-07" db="EMBL/GenBank/DDBJ databases">
        <title>The genome of Eucalyptus grandis.</title>
        <authorList>
            <person name="Schmutz J."/>
            <person name="Hayes R."/>
            <person name="Myburg A."/>
            <person name="Tuskan G."/>
            <person name="Grattapaglia D."/>
            <person name="Rokhsar D.S."/>
        </authorList>
    </citation>
    <scope>NUCLEOTIDE SEQUENCE</scope>
    <source>
        <tissue evidence="2">Leaf extractions</tissue>
    </source>
</reference>
<evidence type="ECO:0000256" key="1">
    <source>
        <dbReference type="SAM" id="Phobius"/>
    </source>
</evidence>
<keyword evidence="1" id="KW-1133">Transmembrane helix</keyword>
<feature type="transmembrane region" description="Helical" evidence="1">
    <location>
        <begin position="60"/>
        <end position="80"/>
    </location>
</feature>
<organism evidence="2">
    <name type="scientific">Eucalyptus grandis</name>
    <name type="common">Flooded gum</name>
    <dbReference type="NCBI Taxonomy" id="71139"/>
    <lineage>
        <taxon>Eukaryota</taxon>
        <taxon>Viridiplantae</taxon>
        <taxon>Streptophyta</taxon>
        <taxon>Embryophyta</taxon>
        <taxon>Tracheophyta</taxon>
        <taxon>Spermatophyta</taxon>
        <taxon>Magnoliopsida</taxon>
        <taxon>eudicotyledons</taxon>
        <taxon>Gunneridae</taxon>
        <taxon>Pentapetalae</taxon>
        <taxon>rosids</taxon>
        <taxon>malvids</taxon>
        <taxon>Myrtales</taxon>
        <taxon>Myrtaceae</taxon>
        <taxon>Myrtoideae</taxon>
        <taxon>Eucalypteae</taxon>
        <taxon>Eucalyptus</taxon>
    </lineage>
</organism>
<dbReference type="EMBL" id="KK198762">
    <property type="protein sequence ID" value="KCW51720.1"/>
    <property type="molecule type" value="Genomic_DNA"/>
</dbReference>
<name>A0A059AE99_EUCGR</name>
<dbReference type="AlphaFoldDB" id="A0A059AE99"/>
<keyword evidence="1" id="KW-0472">Membrane</keyword>
<sequence length="101" mass="11354">MPPGIHSHRQIKTMGTNINPPTSVMCISMTSQWPPSRKGNEATKNFPGEMIAFHSKSSHIMIYDLLPSLLVYILTGSVINGNRHKPTYIRNVHQYEFAMAS</sequence>